<dbReference type="Proteomes" id="UP001157353">
    <property type="component" value="Unassembled WGS sequence"/>
</dbReference>
<dbReference type="Gene3D" id="2.40.50.870">
    <property type="entry name" value="Protein of unknown function (DUF3299)"/>
    <property type="match status" value="1"/>
</dbReference>
<feature type="signal peptide" evidence="1">
    <location>
        <begin position="1"/>
        <end position="21"/>
    </location>
</feature>
<organism evidence="2 3">
    <name type="scientific">Psychromonas marina</name>
    <dbReference type="NCBI Taxonomy" id="88364"/>
    <lineage>
        <taxon>Bacteria</taxon>
        <taxon>Pseudomonadati</taxon>
        <taxon>Pseudomonadota</taxon>
        <taxon>Gammaproteobacteria</taxon>
        <taxon>Alteromonadales</taxon>
        <taxon>Psychromonadaceae</taxon>
        <taxon>Psychromonas</taxon>
    </lineage>
</organism>
<dbReference type="RefSeq" id="WP_284203016.1">
    <property type="nucleotide sequence ID" value="NZ_BSPQ01000002.1"/>
</dbReference>
<reference evidence="3" key="1">
    <citation type="journal article" date="2019" name="Int. J. Syst. Evol. Microbiol.">
        <title>The Global Catalogue of Microorganisms (GCM) 10K type strain sequencing project: providing services to taxonomists for standard genome sequencing and annotation.</title>
        <authorList>
            <consortium name="The Broad Institute Genomics Platform"/>
            <consortium name="The Broad Institute Genome Sequencing Center for Infectious Disease"/>
            <person name="Wu L."/>
            <person name="Ma J."/>
        </authorList>
    </citation>
    <scope>NUCLEOTIDE SEQUENCE [LARGE SCALE GENOMIC DNA]</scope>
    <source>
        <strain evidence="3">NBRC 103166</strain>
    </source>
</reference>
<dbReference type="EMBL" id="BSPQ01000002">
    <property type="protein sequence ID" value="GLS89891.1"/>
    <property type="molecule type" value="Genomic_DNA"/>
</dbReference>
<comment type="caution">
    <text evidence="2">The sequence shown here is derived from an EMBL/GenBank/DDBJ whole genome shotgun (WGS) entry which is preliminary data.</text>
</comment>
<evidence type="ECO:0008006" key="4">
    <source>
        <dbReference type="Google" id="ProtNLM"/>
    </source>
</evidence>
<sequence>MKKIVHLLTALMLLVSFMSYAQKNEPIQIGWQDLRGKVAPYDDPFIAFTDEQFYNFSVYSQIKEMQELEPTRVTEEMRAVAKDAKQKLVQENIDIEHFLQQRTIIMHKRKQSENKANELLADKNIKMSGYMLALEFDNGLVTEFLLVPTVGACSHKPVPPANQLVLVKAAQAVKAGNAYMPITVTGTLRITHQSQDLYLVDGSKNIEMAYTLEATNVAPYGR</sequence>
<gene>
    <name evidence="2" type="ORF">GCM10007916_09580</name>
</gene>
<protein>
    <recommendedName>
        <fullName evidence="4">DUF3299 domain-containing protein</fullName>
    </recommendedName>
</protein>
<evidence type="ECO:0000313" key="2">
    <source>
        <dbReference type="EMBL" id="GLS89891.1"/>
    </source>
</evidence>
<evidence type="ECO:0000313" key="3">
    <source>
        <dbReference type="Proteomes" id="UP001157353"/>
    </source>
</evidence>
<name>A0ABQ6DXK4_9GAMM</name>
<keyword evidence="3" id="KW-1185">Reference proteome</keyword>
<keyword evidence="1" id="KW-0732">Signal</keyword>
<proteinExistence type="predicted"/>
<accession>A0ABQ6DXK4</accession>
<dbReference type="Pfam" id="PF11736">
    <property type="entry name" value="DUF3299"/>
    <property type="match status" value="1"/>
</dbReference>
<evidence type="ECO:0000256" key="1">
    <source>
        <dbReference type="SAM" id="SignalP"/>
    </source>
</evidence>
<feature type="chain" id="PRO_5047283329" description="DUF3299 domain-containing protein" evidence="1">
    <location>
        <begin position="22"/>
        <end position="222"/>
    </location>
</feature>
<dbReference type="InterPro" id="IPR021727">
    <property type="entry name" value="DUF3299"/>
</dbReference>